<keyword evidence="2" id="KW-0285">Flavoprotein</keyword>
<dbReference type="SUPFAM" id="SSF54373">
    <property type="entry name" value="FAD-linked reductases, C-terminal domain"/>
    <property type="match status" value="1"/>
</dbReference>
<gene>
    <name evidence="7" type="ORF">DFH07DRAFT_950672</name>
</gene>
<dbReference type="InterPro" id="IPR050493">
    <property type="entry name" value="FAD-dep_Monooxygenase_BioMet"/>
</dbReference>
<dbReference type="InterPro" id="IPR036188">
    <property type="entry name" value="FAD/NAD-bd_sf"/>
</dbReference>
<evidence type="ECO:0000256" key="5">
    <source>
        <dbReference type="ARBA" id="ARBA00023033"/>
    </source>
</evidence>
<dbReference type="PRINTS" id="PR00420">
    <property type="entry name" value="RNGMNOXGNASE"/>
</dbReference>
<evidence type="ECO:0000256" key="2">
    <source>
        <dbReference type="ARBA" id="ARBA00022630"/>
    </source>
</evidence>
<dbReference type="Gene3D" id="3.50.50.60">
    <property type="entry name" value="FAD/NAD(P)-binding domain"/>
    <property type="match status" value="1"/>
</dbReference>
<sequence length="407" mass="44427">MGTSDESSRPLNISIVGAGIGGLTAAIALRRNGHLVEIFETAETKTEIGAGLGVQINALRVLEHLGVSKNNLKSTPFDGSVTFDSQGGEGRTMSWLIGPTNGLLCHRNDLYEELNRLATGEGEGPPVKLHLGSKVVGCNAEEGSISLESGEAVHADFVLGADGVNSIIRTNILGYVQDAPRCDFSCFRMVLEGSNVKESPELAWFYEGVSGVRVVLVKGPPFRRLIIYPVQNRTLINVVALYEDSPEDEAGSVPTATREEVLDKFHGLDSKFLRLFDLPVRDSIRKWKIRALPMLPTWILGRAALLGDAAHATAPLLAQGAGMAIEEGGALGCLLPVGTRREDIPARLQAYQDLRKERGDFVRKESVDQASKPVAFDRSLEIQRILLEYDTLKTSQEFYRERFDKAN</sequence>
<evidence type="ECO:0000313" key="8">
    <source>
        <dbReference type="Proteomes" id="UP001215280"/>
    </source>
</evidence>
<evidence type="ECO:0000256" key="4">
    <source>
        <dbReference type="ARBA" id="ARBA00023002"/>
    </source>
</evidence>
<keyword evidence="3" id="KW-0274">FAD</keyword>
<comment type="caution">
    <text evidence="7">The sequence shown here is derived from an EMBL/GenBank/DDBJ whole genome shotgun (WGS) entry which is preliminary data.</text>
</comment>
<comment type="similarity">
    <text evidence="1">Belongs to the paxM FAD-dependent monooxygenase family.</text>
</comment>
<evidence type="ECO:0000256" key="3">
    <source>
        <dbReference type="ARBA" id="ARBA00022827"/>
    </source>
</evidence>
<dbReference type="Proteomes" id="UP001215280">
    <property type="component" value="Unassembled WGS sequence"/>
</dbReference>
<keyword evidence="5" id="KW-0503">Monooxygenase</keyword>
<dbReference type="SUPFAM" id="SSF51905">
    <property type="entry name" value="FAD/NAD(P)-binding domain"/>
    <property type="match status" value="1"/>
</dbReference>
<proteinExistence type="inferred from homology"/>
<accession>A0AAD7K5Q1</accession>
<dbReference type="GO" id="GO:0071949">
    <property type="term" value="F:FAD binding"/>
    <property type="evidence" value="ECO:0007669"/>
    <property type="project" value="InterPro"/>
</dbReference>
<keyword evidence="4" id="KW-0560">Oxidoreductase</keyword>
<dbReference type="GO" id="GO:0004497">
    <property type="term" value="F:monooxygenase activity"/>
    <property type="evidence" value="ECO:0007669"/>
    <property type="project" value="UniProtKB-KW"/>
</dbReference>
<dbReference type="AlphaFoldDB" id="A0AAD7K5Q1"/>
<dbReference type="Pfam" id="PF01494">
    <property type="entry name" value="FAD_binding_3"/>
    <property type="match status" value="1"/>
</dbReference>
<dbReference type="InterPro" id="IPR002938">
    <property type="entry name" value="FAD-bd"/>
</dbReference>
<evidence type="ECO:0000256" key="1">
    <source>
        <dbReference type="ARBA" id="ARBA00007992"/>
    </source>
</evidence>
<keyword evidence="8" id="KW-1185">Reference proteome</keyword>
<dbReference type="PANTHER" id="PTHR13789">
    <property type="entry name" value="MONOOXYGENASE"/>
    <property type="match status" value="1"/>
</dbReference>
<protein>
    <submittedName>
        <fullName evidence="7">FAD/NAD(P)-binding domain-containing protein</fullName>
    </submittedName>
</protein>
<dbReference type="EMBL" id="JARJLG010000008">
    <property type="protein sequence ID" value="KAJ7778667.1"/>
    <property type="molecule type" value="Genomic_DNA"/>
</dbReference>
<feature type="domain" description="FAD-binding" evidence="6">
    <location>
        <begin position="13"/>
        <end position="359"/>
    </location>
</feature>
<name>A0AAD7K5Q1_9AGAR</name>
<dbReference type="PANTHER" id="PTHR13789:SF309">
    <property type="entry name" value="PUTATIVE (AFU_ORTHOLOGUE AFUA_6G14510)-RELATED"/>
    <property type="match status" value="1"/>
</dbReference>
<organism evidence="7 8">
    <name type="scientific">Mycena maculata</name>
    <dbReference type="NCBI Taxonomy" id="230809"/>
    <lineage>
        <taxon>Eukaryota</taxon>
        <taxon>Fungi</taxon>
        <taxon>Dikarya</taxon>
        <taxon>Basidiomycota</taxon>
        <taxon>Agaricomycotina</taxon>
        <taxon>Agaricomycetes</taxon>
        <taxon>Agaricomycetidae</taxon>
        <taxon>Agaricales</taxon>
        <taxon>Marasmiineae</taxon>
        <taxon>Mycenaceae</taxon>
        <taxon>Mycena</taxon>
    </lineage>
</organism>
<evidence type="ECO:0000259" key="6">
    <source>
        <dbReference type="Pfam" id="PF01494"/>
    </source>
</evidence>
<reference evidence="7" key="1">
    <citation type="submission" date="2023-03" db="EMBL/GenBank/DDBJ databases">
        <title>Massive genome expansion in bonnet fungi (Mycena s.s.) driven by repeated elements and novel gene families across ecological guilds.</title>
        <authorList>
            <consortium name="Lawrence Berkeley National Laboratory"/>
            <person name="Harder C.B."/>
            <person name="Miyauchi S."/>
            <person name="Viragh M."/>
            <person name="Kuo A."/>
            <person name="Thoen E."/>
            <person name="Andreopoulos B."/>
            <person name="Lu D."/>
            <person name="Skrede I."/>
            <person name="Drula E."/>
            <person name="Henrissat B."/>
            <person name="Morin E."/>
            <person name="Kohler A."/>
            <person name="Barry K."/>
            <person name="LaButti K."/>
            <person name="Morin E."/>
            <person name="Salamov A."/>
            <person name="Lipzen A."/>
            <person name="Mereny Z."/>
            <person name="Hegedus B."/>
            <person name="Baldrian P."/>
            <person name="Stursova M."/>
            <person name="Weitz H."/>
            <person name="Taylor A."/>
            <person name="Grigoriev I.V."/>
            <person name="Nagy L.G."/>
            <person name="Martin F."/>
            <person name="Kauserud H."/>
        </authorList>
    </citation>
    <scope>NUCLEOTIDE SEQUENCE</scope>
    <source>
        <strain evidence="7">CBHHK188m</strain>
    </source>
</reference>
<evidence type="ECO:0000313" key="7">
    <source>
        <dbReference type="EMBL" id="KAJ7778667.1"/>
    </source>
</evidence>